<reference evidence="8" key="1">
    <citation type="submission" date="2016-10" db="EMBL/GenBank/DDBJ databases">
        <authorList>
            <person name="Varghese N."/>
            <person name="Submissions S."/>
        </authorList>
    </citation>
    <scope>NUCLEOTIDE SEQUENCE [LARGE SCALE GENOMIC DNA]</scope>
    <source>
        <strain evidence="8">CGMCC 1.10369</strain>
    </source>
</reference>
<dbReference type="PROSITE" id="PS51194">
    <property type="entry name" value="HELICASE_CTER"/>
    <property type="match status" value="1"/>
</dbReference>
<dbReference type="InterPro" id="IPR027417">
    <property type="entry name" value="P-loop_NTPase"/>
</dbReference>
<dbReference type="CDD" id="cd17920">
    <property type="entry name" value="DEXHc_RecQ"/>
    <property type="match status" value="1"/>
</dbReference>
<evidence type="ECO:0000256" key="3">
    <source>
        <dbReference type="ARBA" id="ARBA00022806"/>
    </source>
</evidence>
<keyword evidence="3 7" id="KW-0347">Helicase</keyword>
<dbReference type="GO" id="GO:0005737">
    <property type="term" value="C:cytoplasm"/>
    <property type="evidence" value="ECO:0007669"/>
    <property type="project" value="TreeGrafter"/>
</dbReference>
<dbReference type="SMART" id="SM00490">
    <property type="entry name" value="HELICc"/>
    <property type="match status" value="1"/>
</dbReference>
<sequence>MLQKTLNEMGYQSFRPGQKEIINSVMQAKDTFAMLPTGSGKTLCYHLPAKILPGLVLIVSPLVSLMSDQVTQMRAQGEKKVNLLTSHQSSAEKKDILRNIFYWDMLFVSPEMLSLPRIQEQLKRVSVDLFVVDEAHCISQWGHEFRPEYQRLGNFAELLGHPPLLALTATATREVEEDIKQQLGMKEPAVFKTSVNRENIYLSVIKAESAQHKNEILEENISNVPKPCIIYAGTRKDTEEIAAVLGKYKTAFYHGGMTGEDRTLVQAQFLYSEIDILVATNAFGMGINKPDIRTVIHTHMPASLEQYTQEIGRAGRDGQQSAAILLSAKGDNMLPFHFISMEFPAEKWLEEKLYPEIRHECNVTDTQVKLEVSEGIWRMILSHLKEYSLIKDDNFVHRSNTLEILELLEERYKKRKSKKIEQFRSVEYFASSQGCYRRKLLDYFEEFSQMQQGSPCCSTCHPEFYWKDEKKSISISNRSWQERLNNILHPVAEVNQ</sequence>
<dbReference type="GO" id="GO:0043138">
    <property type="term" value="F:3'-5' DNA helicase activity"/>
    <property type="evidence" value="ECO:0007669"/>
    <property type="project" value="TreeGrafter"/>
</dbReference>
<evidence type="ECO:0000313" key="8">
    <source>
        <dbReference type="Proteomes" id="UP000198778"/>
    </source>
</evidence>
<dbReference type="SUPFAM" id="SSF52540">
    <property type="entry name" value="P-loop containing nucleoside triphosphate hydrolases"/>
    <property type="match status" value="1"/>
</dbReference>
<keyword evidence="2" id="KW-0378">Hydrolase</keyword>
<dbReference type="Pfam" id="PF00270">
    <property type="entry name" value="DEAD"/>
    <property type="match status" value="1"/>
</dbReference>
<dbReference type="SMART" id="SM00487">
    <property type="entry name" value="DEXDc"/>
    <property type="match status" value="1"/>
</dbReference>
<dbReference type="PANTHER" id="PTHR13710:SF84">
    <property type="entry name" value="ATP-DEPENDENT DNA HELICASE RECS-RELATED"/>
    <property type="match status" value="1"/>
</dbReference>
<accession>A0A1H0AXC6</accession>
<dbReference type="GO" id="GO:0006281">
    <property type="term" value="P:DNA repair"/>
    <property type="evidence" value="ECO:0007669"/>
    <property type="project" value="TreeGrafter"/>
</dbReference>
<keyword evidence="1" id="KW-0547">Nucleotide-binding</keyword>
<dbReference type="EMBL" id="FNIL01000001">
    <property type="protein sequence ID" value="SDN38134.1"/>
    <property type="molecule type" value="Genomic_DNA"/>
</dbReference>
<dbReference type="InterPro" id="IPR001650">
    <property type="entry name" value="Helicase_C-like"/>
</dbReference>
<evidence type="ECO:0000256" key="1">
    <source>
        <dbReference type="ARBA" id="ARBA00022741"/>
    </source>
</evidence>
<evidence type="ECO:0000259" key="6">
    <source>
        <dbReference type="PROSITE" id="PS51194"/>
    </source>
</evidence>
<dbReference type="InterPro" id="IPR004589">
    <property type="entry name" value="DNA_helicase_ATP-dep_RecQ"/>
</dbReference>
<evidence type="ECO:0000313" key="7">
    <source>
        <dbReference type="EMBL" id="SDN38134.1"/>
    </source>
</evidence>
<organism evidence="7 8">
    <name type="scientific">Alkalicoccus daliensis</name>
    <dbReference type="NCBI Taxonomy" id="745820"/>
    <lineage>
        <taxon>Bacteria</taxon>
        <taxon>Bacillati</taxon>
        <taxon>Bacillota</taxon>
        <taxon>Bacilli</taxon>
        <taxon>Bacillales</taxon>
        <taxon>Bacillaceae</taxon>
        <taxon>Alkalicoccus</taxon>
    </lineage>
</organism>
<dbReference type="Proteomes" id="UP000198778">
    <property type="component" value="Unassembled WGS sequence"/>
</dbReference>
<dbReference type="Gene3D" id="3.40.50.300">
    <property type="entry name" value="P-loop containing nucleotide triphosphate hydrolases"/>
    <property type="match status" value="2"/>
</dbReference>
<feature type="domain" description="Helicase C-terminal" evidence="6">
    <location>
        <begin position="216"/>
        <end position="369"/>
    </location>
</feature>
<dbReference type="GO" id="GO:0009378">
    <property type="term" value="F:four-way junction helicase activity"/>
    <property type="evidence" value="ECO:0007669"/>
    <property type="project" value="TreeGrafter"/>
</dbReference>
<dbReference type="OrthoDB" id="9763310at2"/>
<dbReference type="GO" id="GO:0016787">
    <property type="term" value="F:hydrolase activity"/>
    <property type="evidence" value="ECO:0007669"/>
    <property type="project" value="UniProtKB-KW"/>
</dbReference>
<evidence type="ECO:0000256" key="4">
    <source>
        <dbReference type="ARBA" id="ARBA00022840"/>
    </source>
</evidence>
<dbReference type="AlphaFoldDB" id="A0A1H0AXC6"/>
<dbReference type="GO" id="GO:0005524">
    <property type="term" value="F:ATP binding"/>
    <property type="evidence" value="ECO:0007669"/>
    <property type="project" value="UniProtKB-KW"/>
</dbReference>
<dbReference type="STRING" id="745820.SAMN04488053_101662"/>
<proteinExistence type="predicted"/>
<dbReference type="GO" id="GO:0043590">
    <property type="term" value="C:bacterial nucleoid"/>
    <property type="evidence" value="ECO:0007669"/>
    <property type="project" value="TreeGrafter"/>
</dbReference>
<dbReference type="GO" id="GO:0030894">
    <property type="term" value="C:replisome"/>
    <property type="evidence" value="ECO:0007669"/>
    <property type="project" value="TreeGrafter"/>
</dbReference>
<dbReference type="Pfam" id="PF00271">
    <property type="entry name" value="Helicase_C"/>
    <property type="match status" value="1"/>
</dbReference>
<dbReference type="GO" id="GO:0006310">
    <property type="term" value="P:DNA recombination"/>
    <property type="evidence" value="ECO:0007669"/>
    <property type="project" value="InterPro"/>
</dbReference>
<dbReference type="NCBIfam" id="TIGR00614">
    <property type="entry name" value="recQ_fam"/>
    <property type="match status" value="1"/>
</dbReference>
<dbReference type="InterPro" id="IPR014001">
    <property type="entry name" value="Helicase_ATP-bd"/>
</dbReference>
<evidence type="ECO:0000256" key="2">
    <source>
        <dbReference type="ARBA" id="ARBA00022801"/>
    </source>
</evidence>
<dbReference type="PROSITE" id="PS51192">
    <property type="entry name" value="HELICASE_ATP_BIND_1"/>
    <property type="match status" value="1"/>
</dbReference>
<name>A0A1H0AXC6_9BACI</name>
<dbReference type="InterPro" id="IPR011545">
    <property type="entry name" value="DEAD/DEAH_box_helicase_dom"/>
</dbReference>
<feature type="domain" description="Helicase ATP-binding" evidence="5">
    <location>
        <begin position="22"/>
        <end position="189"/>
    </location>
</feature>
<dbReference type="FunFam" id="3.40.50.300:FF:001389">
    <property type="entry name" value="ATP-dependent DNA helicase RecQ"/>
    <property type="match status" value="1"/>
</dbReference>
<gene>
    <name evidence="7" type="ORF">SAMN04488053_101662</name>
</gene>
<protein>
    <submittedName>
        <fullName evidence="7">ATP-dependent DNA helicase RecQ</fullName>
    </submittedName>
</protein>
<dbReference type="RefSeq" id="WP_090840536.1">
    <property type="nucleotide sequence ID" value="NZ_FNIL01000001.1"/>
</dbReference>
<keyword evidence="8" id="KW-1185">Reference proteome</keyword>
<keyword evidence="4" id="KW-0067">ATP-binding</keyword>
<dbReference type="PANTHER" id="PTHR13710">
    <property type="entry name" value="DNA HELICASE RECQ FAMILY MEMBER"/>
    <property type="match status" value="1"/>
</dbReference>
<dbReference type="GO" id="GO:0003676">
    <property type="term" value="F:nucleic acid binding"/>
    <property type="evidence" value="ECO:0007669"/>
    <property type="project" value="InterPro"/>
</dbReference>
<evidence type="ECO:0000259" key="5">
    <source>
        <dbReference type="PROSITE" id="PS51192"/>
    </source>
</evidence>